<dbReference type="FunFam" id="3.40.50.720:FF:000188">
    <property type="entry name" value="NAD(P) transhydrogenase alpha subunit 1"/>
    <property type="match status" value="1"/>
</dbReference>
<dbReference type="SUPFAM" id="SSF51735">
    <property type="entry name" value="NAD(P)-binding Rossmann-fold domains"/>
    <property type="match status" value="1"/>
</dbReference>
<proteinExistence type="inferred from homology"/>
<dbReference type="PANTHER" id="PTHR10160">
    <property type="entry name" value="NAD(P) TRANSHYDROGENASE"/>
    <property type="match status" value="1"/>
</dbReference>
<feature type="domain" description="Alanine dehydrogenase/pyridine nucleotide transhydrogenase NAD(H)-binding" evidence="12">
    <location>
        <begin position="147"/>
        <end position="312"/>
    </location>
</feature>
<evidence type="ECO:0000256" key="5">
    <source>
        <dbReference type="ARBA" id="ARBA00022857"/>
    </source>
</evidence>
<evidence type="ECO:0000259" key="12">
    <source>
        <dbReference type="SMART" id="SM01002"/>
    </source>
</evidence>
<dbReference type="OrthoDB" id="9804592at2"/>
<keyword evidence="4" id="KW-0547">Nucleotide-binding</keyword>
<keyword evidence="7" id="KW-0520">NAD</keyword>
<dbReference type="GO" id="GO:0016491">
    <property type="term" value="F:oxidoreductase activity"/>
    <property type="evidence" value="ECO:0007669"/>
    <property type="project" value="UniProtKB-KW"/>
</dbReference>
<gene>
    <name evidence="14" type="primary">pntA</name>
    <name evidence="14" type="ORF">MAMC_01784</name>
</gene>
<comment type="caution">
    <text evidence="14">The sequence shown here is derived from an EMBL/GenBank/DDBJ whole genome shotgun (WGS) entry which is preliminary data.</text>
</comment>
<organism evidence="14 15">
    <name type="scientific">Methylacidimicrobium cyclopophantes</name>
    <dbReference type="NCBI Taxonomy" id="1041766"/>
    <lineage>
        <taxon>Bacteria</taxon>
        <taxon>Pseudomonadati</taxon>
        <taxon>Verrucomicrobiota</taxon>
        <taxon>Methylacidimicrobium</taxon>
    </lineage>
</organism>
<evidence type="ECO:0000313" key="15">
    <source>
        <dbReference type="Proteomes" id="UP000381693"/>
    </source>
</evidence>
<comment type="function">
    <text evidence="1">The transhydrogenation between NADH and NADP is coupled to respiration and ATP hydrolysis and functions as a proton pump across the membrane.</text>
</comment>
<evidence type="ECO:0000256" key="2">
    <source>
        <dbReference type="ARBA" id="ARBA00005689"/>
    </source>
</evidence>
<dbReference type="AlphaFoldDB" id="A0A5E6MDY3"/>
<evidence type="ECO:0000256" key="6">
    <source>
        <dbReference type="ARBA" id="ARBA00022967"/>
    </source>
</evidence>
<dbReference type="PANTHER" id="PTHR10160:SF19">
    <property type="entry name" value="PROTON-TRANSLOCATING NAD(P)(+) TRANSHYDROGENASE"/>
    <property type="match status" value="1"/>
</dbReference>
<dbReference type="EMBL" id="CABFUZ020000189">
    <property type="protein sequence ID" value="VVM07682.1"/>
    <property type="molecule type" value="Genomic_DNA"/>
</dbReference>
<dbReference type="GO" id="GO:0008750">
    <property type="term" value="F:proton-translocating NAD(P)+ transhydrogenase activity"/>
    <property type="evidence" value="ECO:0007669"/>
    <property type="project" value="UniProtKB-EC"/>
</dbReference>
<keyword evidence="15" id="KW-1185">Reference proteome</keyword>
<dbReference type="EC" id="7.1.1.1" evidence="3"/>
<dbReference type="InterPro" id="IPR007698">
    <property type="entry name" value="AlaDH/PNT_NAD(H)-bd"/>
</dbReference>
<dbReference type="Proteomes" id="UP000381693">
    <property type="component" value="Unassembled WGS sequence"/>
</dbReference>
<dbReference type="GO" id="GO:0005886">
    <property type="term" value="C:plasma membrane"/>
    <property type="evidence" value="ECO:0007669"/>
    <property type="project" value="TreeGrafter"/>
</dbReference>
<accession>A0A5E6MDY3</accession>
<comment type="similarity">
    <text evidence="2">Belongs to the AlaDH/PNT family.</text>
</comment>
<dbReference type="SUPFAM" id="SSF52283">
    <property type="entry name" value="Formate/glycerate dehydrogenase catalytic domain-like"/>
    <property type="match status" value="1"/>
</dbReference>
<keyword evidence="5" id="KW-0521">NADP</keyword>
<evidence type="ECO:0000256" key="7">
    <source>
        <dbReference type="ARBA" id="ARBA00023027"/>
    </source>
</evidence>
<dbReference type="Pfam" id="PF05222">
    <property type="entry name" value="AlaDh_PNT_N"/>
    <property type="match status" value="1"/>
</dbReference>
<evidence type="ECO:0000313" key="14">
    <source>
        <dbReference type="EMBL" id="VVM07682.1"/>
    </source>
</evidence>
<dbReference type="SMART" id="SM01002">
    <property type="entry name" value="AlaDh_PNT_C"/>
    <property type="match status" value="1"/>
</dbReference>
<sequence length="383" mass="40924">MILASCREMLPGENRVALVPESIPALKKLGFEIVLETGAGEAAGFPDQAYREKGVRLESRNAVLGQAQVLCQFHAPSSEDVEALSPGTVVISLLYPLAHIPRVAEMAKRGLTVLALDLLPRISRAQSMDVLSSQSTVAGYRAIVLAASSLPRFFPMLMTPAGTIPPARVFIIGVGVAGLQAIATARRLGAIVEAHDVRPVAKEQVESLGARFVGLEVVQEKMQDSSGYAKAQSEEFLRRQRELIAAQCQKADVVVTTALIPGRRAPILITREAVEKMRPGSVIIDLAAEQGGNCELSEPGKTVVRCGVTLHAPLNPASAMAPQASQFFSKNLQAFLSLLMKDGEPRIDTEDPIFAQTLVCRDGQIVHEAVRKASEATPPGQTG</sequence>
<dbReference type="Gene3D" id="3.40.50.720">
    <property type="entry name" value="NAD(P)-binding Rossmann-like Domain"/>
    <property type="match status" value="2"/>
</dbReference>
<dbReference type="GO" id="GO:0050661">
    <property type="term" value="F:NADP binding"/>
    <property type="evidence" value="ECO:0007669"/>
    <property type="project" value="TreeGrafter"/>
</dbReference>
<keyword evidence="6" id="KW-1278">Translocase</keyword>
<dbReference type="NCBIfam" id="NF006942">
    <property type="entry name" value="PRK09424.1"/>
    <property type="match status" value="1"/>
</dbReference>
<dbReference type="SMART" id="SM01003">
    <property type="entry name" value="AlaDh_PNT_N"/>
    <property type="match status" value="1"/>
</dbReference>
<dbReference type="GO" id="GO:0006740">
    <property type="term" value="P:NADPH regeneration"/>
    <property type="evidence" value="ECO:0007669"/>
    <property type="project" value="TreeGrafter"/>
</dbReference>
<evidence type="ECO:0000256" key="10">
    <source>
        <dbReference type="ARBA" id="ARBA00076996"/>
    </source>
</evidence>
<evidence type="ECO:0000256" key="3">
    <source>
        <dbReference type="ARBA" id="ARBA00012943"/>
    </source>
</evidence>
<dbReference type="InterPro" id="IPR036291">
    <property type="entry name" value="NAD(P)-bd_dom_sf"/>
</dbReference>
<evidence type="ECO:0000256" key="8">
    <source>
        <dbReference type="ARBA" id="ARBA00048202"/>
    </source>
</evidence>
<keyword evidence="14" id="KW-0560">Oxidoreductase</keyword>
<evidence type="ECO:0000256" key="11">
    <source>
        <dbReference type="ARBA" id="ARBA00084087"/>
    </source>
</evidence>
<dbReference type="RefSeq" id="WP_142525724.1">
    <property type="nucleotide sequence ID" value="NZ_CABFUZ020000189.1"/>
</dbReference>
<dbReference type="PROSITE" id="PS00837">
    <property type="entry name" value="ALADH_PNT_2"/>
    <property type="match status" value="1"/>
</dbReference>
<protein>
    <recommendedName>
        <fullName evidence="9">NAD(P) transhydrogenase subunit alpha part 1</fullName>
        <ecNumber evidence="3">7.1.1.1</ecNumber>
    </recommendedName>
    <alternativeName>
        <fullName evidence="11">Nicotinamide nucleotide transhydrogenase subunit alpha 1</fullName>
    </alternativeName>
    <alternativeName>
        <fullName evidence="10">Pyridine nucleotide transhydrogenase subunit alpha 1</fullName>
    </alternativeName>
</protein>
<name>A0A5E6MDY3_9BACT</name>
<reference evidence="14" key="1">
    <citation type="submission" date="2019-09" db="EMBL/GenBank/DDBJ databases">
        <authorList>
            <person name="Cremers G."/>
        </authorList>
    </citation>
    <scope>NUCLEOTIDE SEQUENCE [LARGE SCALE GENOMIC DNA]</scope>
    <source>
        <strain evidence="14">3B</strain>
    </source>
</reference>
<evidence type="ECO:0000259" key="13">
    <source>
        <dbReference type="SMART" id="SM01003"/>
    </source>
</evidence>
<evidence type="ECO:0000256" key="1">
    <source>
        <dbReference type="ARBA" id="ARBA00003943"/>
    </source>
</evidence>
<comment type="catalytic activity">
    <reaction evidence="8">
        <text>NAD(+) + NADPH + H(+)(in) = NADH + NADP(+) + H(+)(out)</text>
        <dbReference type="Rhea" id="RHEA:47992"/>
        <dbReference type="ChEBI" id="CHEBI:15378"/>
        <dbReference type="ChEBI" id="CHEBI:57540"/>
        <dbReference type="ChEBI" id="CHEBI:57783"/>
        <dbReference type="ChEBI" id="CHEBI:57945"/>
        <dbReference type="ChEBI" id="CHEBI:58349"/>
        <dbReference type="EC" id="7.1.1.1"/>
    </reaction>
</comment>
<dbReference type="Pfam" id="PF01262">
    <property type="entry name" value="AlaDh_PNT_C"/>
    <property type="match status" value="1"/>
</dbReference>
<dbReference type="CDD" id="cd05304">
    <property type="entry name" value="Rubrum_tdh"/>
    <property type="match status" value="1"/>
</dbReference>
<evidence type="ECO:0000256" key="9">
    <source>
        <dbReference type="ARBA" id="ARBA00071353"/>
    </source>
</evidence>
<feature type="domain" description="Alanine dehydrogenase/pyridine nucleotide transhydrogenase N-terminal" evidence="13">
    <location>
        <begin position="7"/>
        <end position="138"/>
    </location>
</feature>
<dbReference type="InterPro" id="IPR008143">
    <property type="entry name" value="Ala_DH/PNT_CS2"/>
</dbReference>
<dbReference type="InterPro" id="IPR007886">
    <property type="entry name" value="AlaDH/PNT_N"/>
</dbReference>
<evidence type="ECO:0000256" key="4">
    <source>
        <dbReference type="ARBA" id="ARBA00022741"/>
    </source>
</evidence>